<name>A0ABD1E8P2_HYPHA</name>
<dbReference type="InterPro" id="IPR032707">
    <property type="entry name" value="MYCBPAP"/>
</dbReference>
<feature type="region of interest" description="Disordered" evidence="1">
    <location>
        <begin position="499"/>
        <end position="525"/>
    </location>
</feature>
<dbReference type="EMBL" id="JBDJPC010000010">
    <property type="protein sequence ID" value="KAL1490322.1"/>
    <property type="molecule type" value="Genomic_DNA"/>
</dbReference>
<evidence type="ECO:0000313" key="2">
    <source>
        <dbReference type="EMBL" id="KAL1490322.1"/>
    </source>
</evidence>
<sequence>MDGDKTLGCLCLCGLKFKSLQRDKCPEHLKNWEKWMIERKQIYKRLAKKLNTKCENLLINQGDSCREVKEEKLLLEYAKIETHFDKYRGNPTFWKLPYRLKDSDCFAVKTAADKHEIPDIEYVGVPKKIVVEKGTSSKIRNLKNLWRNSAYKKQVLETLSEKILEVQPHKPDLNLLIQGFNESSLKEIQKTIEMTHCKELQAPRLHLNETTTSSNLNVPETVISIKINHKYLDKQSIFPSNFDKLCLMFEYFIDEPIPEEQTIFFENTGQTVLRLKLVEYKKMRIFREFSDKTCIFEPFKFNRCEMILLPGNKKGLPIWFQVDQPGNFMEHWEITTSPKIWPYPDVRFIVTLKGFAYVKNFNHKVHQIREKLNQNMRNTCIKDFLNNAISEVCYNQPTVEIYDAFQYNEKELFEIANMNIHIPKYVYDQKIIEALKDFYKEVRCSGDARQWSLNITDLVNLARKKDIIMYFEGRLKAYEKAKMQRKALKEAVIDVKAKSPAMKPKNESKNGKKKDSLPEPSHMTDEPSYYQKLFVILQKLEKPSIYPNEERDKYHFCYLIVRTLFWKMFDSLDRLSGNNLSSLPVSSEPQQTHNTNISITKDRLNFEIFDEGYILRTKRIPFVVNSSKAKPKPLQLQNVPSEDIKKIFKIYFGKGEEGGKQKGKELKKEDTSKKKNKKGDNKKEPEQELINSNLIYPDFDPFAEEFKIEKTIEKSQMSNKTSCLDPISEDKYLIVYTTLQEVVDSMVDTIEGLRDKHIPSDTLYELLKCADDKILTTASTKSLVSKESRTLSQTEYFEFLQEIHWQSNAKMQRYFIQEEPVKSSSSTTSKSGSAEVIFENIFNLQDYTRKSEPYCLKEQEAQTEFEMENRKDADTEESLSSKLKSETSLAASLKSSNSKNMFYFLDNNNLSEEKENESIYNV</sequence>
<keyword evidence="3" id="KW-1185">Reference proteome</keyword>
<reference evidence="2 3" key="1">
    <citation type="submission" date="2024-05" db="EMBL/GenBank/DDBJ databases">
        <title>Genetic variation in Jamaican populations of the coffee berry borer (Hypothenemus hampei).</title>
        <authorList>
            <person name="Errbii M."/>
            <person name="Myrie A."/>
        </authorList>
    </citation>
    <scope>NUCLEOTIDE SEQUENCE [LARGE SCALE GENOMIC DNA]</scope>
    <source>
        <strain evidence="2">JA-Hopewell-2020-01-JO</strain>
        <tissue evidence="2">Whole body</tissue>
    </source>
</reference>
<proteinExistence type="predicted"/>
<dbReference type="PANTHER" id="PTHR48421">
    <property type="entry name" value="MYCBP-ASSOCIATED PROTEIN"/>
    <property type="match status" value="1"/>
</dbReference>
<dbReference type="Pfam" id="PF14646">
    <property type="entry name" value="MYCBPAP"/>
    <property type="match status" value="1"/>
</dbReference>
<feature type="compositionally biased region" description="Basic and acidic residues" evidence="1">
    <location>
        <begin position="504"/>
        <end position="525"/>
    </location>
</feature>
<comment type="caution">
    <text evidence="2">The sequence shown here is derived from an EMBL/GenBank/DDBJ whole genome shotgun (WGS) entry which is preliminary data.</text>
</comment>
<evidence type="ECO:0000313" key="3">
    <source>
        <dbReference type="Proteomes" id="UP001566132"/>
    </source>
</evidence>
<feature type="region of interest" description="Disordered" evidence="1">
    <location>
        <begin position="659"/>
        <end position="687"/>
    </location>
</feature>
<accession>A0ABD1E8P2</accession>
<evidence type="ECO:0000256" key="1">
    <source>
        <dbReference type="SAM" id="MobiDB-lite"/>
    </source>
</evidence>
<feature type="region of interest" description="Disordered" evidence="1">
    <location>
        <begin position="865"/>
        <end position="886"/>
    </location>
</feature>
<dbReference type="PANTHER" id="PTHR48421:SF1">
    <property type="entry name" value="MYCBP-ASSOCIATED PROTEIN"/>
    <property type="match status" value="1"/>
</dbReference>
<dbReference type="AlphaFoldDB" id="A0ABD1E8P2"/>
<gene>
    <name evidence="2" type="ORF">ABEB36_013037</name>
</gene>
<feature type="compositionally biased region" description="Basic and acidic residues" evidence="1">
    <location>
        <begin position="659"/>
        <end position="686"/>
    </location>
</feature>
<protein>
    <submittedName>
        <fullName evidence="2">Uncharacterized protein</fullName>
    </submittedName>
</protein>
<organism evidence="2 3">
    <name type="scientific">Hypothenemus hampei</name>
    <name type="common">Coffee berry borer</name>
    <dbReference type="NCBI Taxonomy" id="57062"/>
    <lineage>
        <taxon>Eukaryota</taxon>
        <taxon>Metazoa</taxon>
        <taxon>Ecdysozoa</taxon>
        <taxon>Arthropoda</taxon>
        <taxon>Hexapoda</taxon>
        <taxon>Insecta</taxon>
        <taxon>Pterygota</taxon>
        <taxon>Neoptera</taxon>
        <taxon>Endopterygota</taxon>
        <taxon>Coleoptera</taxon>
        <taxon>Polyphaga</taxon>
        <taxon>Cucujiformia</taxon>
        <taxon>Curculionidae</taxon>
        <taxon>Scolytinae</taxon>
        <taxon>Hypothenemus</taxon>
    </lineage>
</organism>
<dbReference type="Proteomes" id="UP001566132">
    <property type="component" value="Unassembled WGS sequence"/>
</dbReference>